<dbReference type="Pfam" id="PF06429">
    <property type="entry name" value="Flg_bbr_C"/>
    <property type="match status" value="1"/>
</dbReference>
<name>A0ABQ6BSC4_9NEIS</name>
<organism evidence="8 9">
    <name type="scientific">Chitiniphilus shinanonensis</name>
    <dbReference type="NCBI Taxonomy" id="553088"/>
    <lineage>
        <taxon>Bacteria</taxon>
        <taxon>Pseudomonadati</taxon>
        <taxon>Pseudomonadota</taxon>
        <taxon>Betaproteobacteria</taxon>
        <taxon>Neisseriales</taxon>
        <taxon>Chitinibacteraceae</taxon>
        <taxon>Chitiniphilus</taxon>
    </lineage>
</organism>
<gene>
    <name evidence="8" type="primary">flgG2</name>
    <name evidence="8" type="ORF">GCM10007860_15460</name>
</gene>
<keyword evidence="8" id="KW-0282">Flagellum</keyword>
<keyword evidence="9" id="KW-1185">Reference proteome</keyword>
<sequence>MIDSIYIGKNGLRAQQQVVETISNNIANLNSISFKKQQTRLSQVIVSQLDESERASIGAQEQGPAVTGIWRNMSQGQPQKTDRPLDLAIQGAGFFIVRKQNGDISYTRSGSFGIDPDGYVSDKYGNRLEPEIQLEGGEVDLKIGADGMIQITTKNGSTKELGVLELAYFANPDALQLDGAGVFVETEESGRAVTVAPGQDNAGLVMQGYLEGSNVNLVDEFTSLVMAQRAYEASAKIVQTAGEMFDAANSLLKA</sequence>
<comment type="subcellular location">
    <subcellularLocation>
        <location evidence="1 4">Bacterial flagellum basal body</location>
    </subcellularLocation>
</comment>
<dbReference type="PANTHER" id="PTHR30435:SF19">
    <property type="entry name" value="FLAGELLAR BASAL-BODY ROD PROTEIN FLGG"/>
    <property type="match status" value="1"/>
</dbReference>
<keyword evidence="3 4" id="KW-0975">Bacterial flagellum</keyword>
<dbReference type="InterPro" id="IPR037925">
    <property type="entry name" value="FlgE/F/G-like"/>
</dbReference>
<evidence type="ECO:0000259" key="7">
    <source>
        <dbReference type="Pfam" id="PF22692"/>
    </source>
</evidence>
<dbReference type="NCBIfam" id="TIGR03506">
    <property type="entry name" value="FlgEFG_subfam"/>
    <property type="match status" value="2"/>
</dbReference>
<dbReference type="InterPro" id="IPR053967">
    <property type="entry name" value="LlgE_F_G-like_D1"/>
</dbReference>
<protein>
    <submittedName>
        <fullName evidence="8">Flagellar basal body rod protein FlgG</fullName>
    </submittedName>
</protein>
<dbReference type="EMBL" id="BSOZ01000017">
    <property type="protein sequence ID" value="GLS04399.1"/>
    <property type="molecule type" value="Genomic_DNA"/>
</dbReference>
<evidence type="ECO:0000259" key="6">
    <source>
        <dbReference type="Pfam" id="PF06429"/>
    </source>
</evidence>
<proteinExistence type="inferred from homology"/>
<evidence type="ECO:0000313" key="8">
    <source>
        <dbReference type="EMBL" id="GLS04399.1"/>
    </source>
</evidence>
<evidence type="ECO:0000256" key="3">
    <source>
        <dbReference type="ARBA" id="ARBA00023143"/>
    </source>
</evidence>
<dbReference type="RefSeq" id="WP_083930639.1">
    <property type="nucleotide sequence ID" value="NZ_BSOZ01000017.1"/>
</dbReference>
<dbReference type="Pfam" id="PF22692">
    <property type="entry name" value="LlgE_F_G_D1"/>
    <property type="match status" value="1"/>
</dbReference>
<dbReference type="PANTHER" id="PTHR30435">
    <property type="entry name" value="FLAGELLAR PROTEIN"/>
    <property type="match status" value="1"/>
</dbReference>
<comment type="similarity">
    <text evidence="2 4">Belongs to the flagella basal body rod proteins family.</text>
</comment>
<reference evidence="9" key="1">
    <citation type="journal article" date="2019" name="Int. J. Syst. Evol. Microbiol.">
        <title>The Global Catalogue of Microorganisms (GCM) 10K type strain sequencing project: providing services to taxonomists for standard genome sequencing and annotation.</title>
        <authorList>
            <consortium name="The Broad Institute Genomics Platform"/>
            <consortium name="The Broad Institute Genome Sequencing Center for Infectious Disease"/>
            <person name="Wu L."/>
            <person name="Ma J."/>
        </authorList>
    </citation>
    <scope>NUCLEOTIDE SEQUENCE [LARGE SCALE GENOMIC DNA]</scope>
    <source>
        <strain evidence="9">NBRC 104970</strain>
    </source>
</reference>
<dbReference type="InterPro" id="IPR010930">
    <property type="entry name" value="Flg_bb/hook_C_dom"/>
</dbReference>
<feature type="domain" description="Flagellar hook protein FlgE/F/G-like D1" evidence="7">
    <location>
        <begin position="88"/>
        <end position="150"/>
    </location>
</feature>
<feature type="domain" description="Flagellar basal-body/hook protein C-terminal" evidence="6">
    <location>
        <begin position="206"/>
        <end position="251"/>
    </location>
</feature>
<dbReference type="InterPro" id="IPR001444">
    <property type="entry name" value="Flag_bb_rod_N"/>
</dbReference>
<evidence type="ECO:0000256" key="1">
    <source>
        <dbReference type="ARBA" id="ARBA00004117"/>
    </source>
</evidence>
<evidence type="ECO:0000256" key="2">
    <source>
        <dbReference type="ARBA" id="ARBA00009677"/>
    </source>
</evidence>
<feature type="domain" description="Flagellar basal body rod protein N-terminal" evidence="5">
    <location>
        <begin position="5"/>
        <end position="30"/>
    </location>
</feature>
<evidence type="ECO:0000256" key="4">
    <source>
        <dbReference type="RuleBase" id="RU362116"/>
    </source>
</evidence>
<comment type="caution">
    <text evidence="8">The sequence shown here is derived from an EMBL/GenBank/DDBJ whole genome shotgun (WGS) entry which is preliminary data.</text>
</comment>
<evidence type="ECO:0000313" key="9">
    <source>
        <dbReference type="Proteomes" id="UP001156836"/>
    </source>
</evidence>
<keyword evidence="8" id="KW-0969">Cilium</keyword>
<accession>A0ABQ6BSC4</accession>
<dbReference type="Pfam" id="PF00460">
    <property type="entry name" value="Flg_bb_rod"/>
    <property type="match status" value="1"/>
</dbReference>
<dbReference type="SUPFAM" id="SSF117143">
    <property type="entry name" value="Flagellar hook protein flgE"/>
    <property type="match status" value="1"/>
</dbReference>
<dbReference type="InterPro" id="IPR020013">
    <property type="entry name" value="Flagellar_FlgE/F/G"/>
</dbReference>
<evidence type="ECO:0000259" key="5">
    <source>
        <dbReference type="Pfam" id="PF00460"/>
    </source>
</evidence>
<keyword evidence="8" id="KW-0966">Cell projection</keyword>
<dbReference type="Proteomes" id="UP001156836">
    <property type="component" value="Unassembled WGS sequence"/>
</dbReference>